<feature type="binding site" evidence="6">
    <location>
        <position position="131"/>
    </location>
    <ligand>
        <name>L-histidine</name>
        <dbReference type="ChEBI" id="CHEBI:57595"/>
    </ligand>
</feature>
<proteinExistence type="inferred from homology"/>
<dbReference type="EMBL" id="MFLJ01000020">
    <property type="protein sequence ID" value="OGG64503.1"/>
    <property type="molecule type" value="Genomic_DNA"/>
</dbReference>
<dbReference type="GO" id="GO:0004821">
    <property type="term" value="F:histidine-tRNA ligase activity"/>
    <property type="evidence" value="ECO:0007669"/>
    <property type="project" value="UniProtKB-UniRule"/>
</dbReference>
<evidence type="ECO:0000259" key="7">
    <source>
        <dbReference type="PROSITE" id="PS50862"/>
    </source>
</evidence>
<dbReference type="InterPro" id="IPR004516">
    <property type="entry name" value="HisRS/HisZ"/>
</dbReference>
<dbReference type="Gene3D" id="3.30.930.10">
    <property type="entry name" value="Bira Bifunctional Protein, Domain 2"/>
    <property type="match status" value="1"/>
</dbReference>
<comment type="caution">
    <text evidence="8">The sequence shown here is derived from an EMBL/GenBank/DDBJ whole genome shotgun (WGS) entry which is preliminary data.</text>
</comment>
<dbReference type="HAMAP" id="MF_00127">
    <property type="entry name" value="His_tRNA_synth"/>
    <property type="match status" value="1"/>
</dbReference>
<dbReference type="Gene3D" id="3.40.50.800">
    <property type="entry name" value="Anticodon-binding domain"/>
    <property type="match status" value="1"/>
</dbReference>
<dbReference type="Pfam" id="PF03129">
    <property type="entry name" value="HGTP_anticodon"/>
    <property type="match status" value="1"/>
</dbReference>
<keyword evidence="2 5" id="KW-0547">Nucleotide-binding</keyword>
<feature type="binding site" evidence="6">
    <location>
        <position position="127"/>
    </location>
    <ligand>
        <name>L-histidine</name>
        <dbReference type="ChEBI" id="CHEBI:57595"/>
    </ligand>
</feature>
<keyword evidence="5" id="KW-0067">ATP-binding</keyword>
<dbReference type="AlphaFoldDB" id="A0A1F6DSY2"/>
<dbReference type="PANTHER" id="PTHR43707:SF1">
    <property type="entry name" value="HISTIDINE--TRNA LIGASE, MITOCHONDRIAL-RELATED"/>
    <property type="match status" value="1"/>
</dbReference>
<protein>
    <recommendedName>
        <fullName evidence="5">Histidine--tRNA ligase</fullName>
        <ecNumber evidence="5">6.1.1.21</ecNumber>
    </recommendedName>
    <alternativeName>
        <fullName evidence="5">Histidyl-tRNA synthetase</fullName>
        <shortName evidence="5">HisRS</shortName>
    </alternativeName>
</protein>
<dbReference type="InterPro" id="IPR006195">
    <property type="entry name" value="aa-tRNA-synth_II"/>
</dbReference>
<reference evidence="8 9" key="1">
    <citation type="journal article" date="2016" name="Nat. Commun.">
        <title>Thousands of microbial genomes shed light on interconnected biogeochemical processes in an aquifer system.</title>
        <authorList>
            <person name="Anantharaman K."/>
            <person name="Brown C.T."/>
            <person name="Hug L.A."/>
            <person name="Sharon I."/>
            <person name="Castelle C.J."/>
            <person name="Probst A.J."/>
            <person name="Thomas B.C."/>
            <person name="Singh A."/>
            <person name="Wilkins M.J."/>
            <person name="Karaoz U."/>
            <person name="Brodie E.L."/>
            <person name="Williams K.H."/>
            <person name="Hubbard S.S."/>
            <person name="Banfield J.F."/>
        </authorList>
    </citation>
    <scope>NUCLEOTIDE SEQUENCE [LARGE SCALE GENOMIC DNA]</scope>
</reference>
<dbReference type="CDD" id="cd00773">
    <property type="entry name" value="HisRS-like_core"/>
    <property type="match status" value="1"/>
</dbReference>
<evidence type="ECO:0000256" key="3">
    <source>
        <dbReference type="ARBA" id="ARBA00023146"/>
    </source>
</evidence>
<dbReference type="PROSITE" id="PS50862">
    <property type="entry name" value="AA_TRNA_LIGASE_II"/>
    <property type="match status" value="1"/>
</dbReference>
<dbReference type="PIRSF" id="PIRSF001549">
    <property type="entry name" value="His-tRNA_synth"/>
    <property type="match status" value="1"/>
</dbReference>
<dbReference type="PANTHER" id="PTHR43707">
    <property type="entry name" value="HISTIDYL-TRNA SYNTHETASE"/>
    <property type="match status" value="1"/>
</dbReference>
<accession>A0A1F6DSY2</accession>
<organism evidence="8 9">
    <name type="scientific">Candidatus Kaiserbacteria bacterium RIFCSPHIGHO2_02_FULL_55_17</name>
    <dbReference type="NCBI Taxonomy" id="1798496"/>
    <lineage>
        <taxon>Bacteria</taxon>
        <taxon>Candidatus Kaiseribacteriota</taxon>
    </lineage>
</organism>
<sequence>MSEPLSTDPYKGVRDFYPADWALHEAIFTRMKETLQRWGYEEYNASPLERAELYEAKTSEEIVREQTYTFMDRGDRRVTLRPEMTPTLARMVAGKRRELAFPLRWFSIGNRFRYERPQRGRLREFYQADVDLVGLPEGEADVEIVRLASALLKAFGAAERDFVIRMNSRALLNAACTAAGLKGESVRRYLHLLDRRAKMTPTAFAAAFAALAPKNDPLALIEHSSEDADVAREKRTLLDRIESLKARGVGNVVFDAGITRGFDYYTGMVFEVYDTNPANPRALFGGGRYDGLVALFSAKGGDSIPAVGFALGDVTLADFLETHELALDTKDGKPQLYLGTPKENDIPAAQAFADTLRAQGSRVFVNLTDRALGDQIKDAVKRDIPFFAAYGADEIANNTIRMKILHTGEEVGLAATEVPARLRAGS</sequence>
<evidence type="ECO:0000256" key="4">
    <source>
        <dbReference type="ARBA" id="ARBA00047639"/>
    </source>
</evidence>
<keyword evidence="5" id="KW-0963">Cytoplasm</keyword>
<evidence type="ECO:0000313" key="9">
    <source>
        <dbReference type="Proteomes" id="UP000177232"/>
    </source>
</evidence>
<dbReference type="GO" id="GO:0005524">
    <property type="term" value="F:ATP binding"/>
    <property type="evidence" value="ECO:0007669"/>
    <property type="project" value="UniProtKB-UniRule"/>
</dbReference>
<evidence type="ECO:0000256" key="6">
    <source>
        <dbReference type="PIRSR" id="PIRSR001549-1"/>
    </source>
</evidence>
<feature type="binding site" evidence="6">
    <location>
        <position position="260"/>
    </location>
    <ligand>
        <name>L-histidine</name>
        <dbReference type="ChEBI" id="CHEBI:57595"/>
    </ligand>
</feature>
<evidence type="ECO:0000313" key="8">
    <source>
        <dbReference type="EMBL" id="OGG64503.1"/>
    </source>
</evidence>
<feature type="binding site" evidence="6">
    <location>
        <begin position="264"/>
        <end position="265"/>
    </location>
    <ligand>
        <name>L-histidine</name>
        <dbReference type="ChEBI" id="CHEBI:57595"/>
    </ligand>
</feature>
<name>A0A1F6DSY2_9BACT</name>
<dbReference type="InterPro" id="IPR015807">
    <property type="entry name" value="His-tRNA-ligase"/>
</dbReference>
<comment type="catalytic activity">
    <reaction evidence="4 5">
        <text>tRNA(His) + L-histidine + ATP = L-histidyl-tRNA(His) + AMP + diphosphate + H(+)</text>
        <dbReference type="Rhea" id="RHEA:17313"/>
        <dbReference type="Rhea" id="RHEA-COMP:9665"/>
        <dbReference type="Rhea" id="RHEA-COMP:9689"/>
        <dbReference type="ChEBI" id="CHEBI:15378"/>
        <dbReference type="ChEBI" id="CHEBI:30616"/>
        <dbReference type="ChEBI" id="CHEBI:33019"/>
        <dbReference type="ChEBI" id="CHEBI:57595"/>
        <dbReference type="ChEBI" id="CHEBI:78442"/>
        <dbReference type="ChEBI" id="CHEBI:78527"/>
        <dbReference type="ChEBI" id="CHEBI:456215"/>
        <dbReference type="EC" id="6.1.1.21"/>
    </reaction>
</comment>
<dbReference type="GO" id="GO:0006427">
    <property type="term" value="P:histidyl-tRNA aminoacylation"/>
    <property type="evidence" value="ECO:0007669"/>
    <property type="project" value="UniProtKB-UniRule"/>
</dbReference>
<dbReference type="InterPro" id="IPR036621">
    <property type="entry name" value="Anticodon-bd_dom_sf"/>
</dbReference>
<dbReference type="InterPro" id="IPR045864">
    <property type="entry name" value="aa-tRNA-synth_II/BPL/LPL"/>
</dbReference>
<evidence type="ECO:0000256" key="2">
    <source>
        <dbReference type="ARBA" id="ARBA00022741"/>
    </source>
</evidence>
<dbReference type="Pfam" id="PF13393">
    <property type="entry name" value="tRNA-synt_His"/>
    <property type="match status" value="1"/>
</dbReference>
<dbReference type="SUPFAM" id="SSF52954">
    <property type="entry name" value="Class II aaRS ABD-related"/>
    <property type="match status" value="1"/>
</dbReference>
<evidence type="ECO:0000256" key="1">
    <source>
        <dbReference type="ARBA" id="ARBA00008226"/>
    </source>
</evidence>
<feature type="binding site" evidence="6">
    <location>
        <begin position="83"/>
        <end position="85"/>
    </location>
    <ligand>
        <name>L-histidine</name>
        <dbReference type="ChEBI" id="CHEBI:57595"/>
    </ligand>
</feature>
<gene>
    <name evidence="5" type="primary">hisS</name>
    <name evidence="8" type="ORF">A3C94_03335</name>
</gene>
<keyword evidence="5" id="KW-0648">Protein biosynthesis</keyword>
<dbReference type="Proteomes" id="UP000177232">
    <property type="component" value="Unassembled WGS sequence"/>
</dbReference>
<feature type="binding site" evidence="6">
    <location>
        <position position="113"/>
    </location>
    <ligand>
        <name>L-histidine</name>
        <dbReference type="ChEBI" id="CHEBI:57595"/>
    </ligand>
</feature>
<keyword evidence="3 5" id="KW-0030">Aminoacyl-tRNA synthetase</keyword>
<dbReference type="InterPro" id="IPR004154">
    <property type="entry name" value="Anticodon-bd"/>
</dbReference>
<evidence type="ECO:0000256" key="5">
    <source>
        <dbReference type="HAMAP-Rule" id="MF_00127"/>
    </source>
</evidence>
<comment type="subcellular location">
    <subcellularLocation>
        <location evidence="5">Cytoplasm</location>
    </subcellularLocation>
</comment>
<dbReference type="SUPFAM" id="SSF55681">
    <property type="entry name" value="Class II aaRS and biotin synthetases"/>
    <property type="match status" value="1"/>
</dbReference>
<comment type="subunit">
    <text evidence="5">Homodimer.</text>
</comment>
<dbReference type="InterPro" id="IPR041715">
    <property type="entry name" value="HisRS-like_core"/>
</dbReference>
<comment type="similarity">
    <text evidence="1 5">Belongs to the class-II aminoacyl-tRNA synthetase family.</text>
</comment>
<dbReference type="EC" id="6.1.1.21" evidence="5"/>
<dbReference type="NCBIfam" id="TIGR00442">
    <property type="entry name" value="hisS"/>
    <property type="match status" value="1"/>
</dbReference>
<dbReference type="GO" id="GO:0005737">
    <property type="term" value="C:cytoplasm"/>
    <property type="evidence" value="ECO:0007669"/>
    <property type="project" value="UniProtKB-SubCell"/>
</dbReference>
<dbReference type="STRING" id="1798496.A3C94_03335"/>
<keyword evidence="5 8" id="KW-0436">Ligase</keyword>
<feature type="domain" description="Aminoacyl-transfer RNA synthetases class-II family profile" evidence="7">
    <location>
        <begin position="12"/>
        <end position="334"/>
    </location>
</feature>